<comment type="subcellular location">
    <subcellularLocation>
        <location evidence="1">Nucleus</location>
    </subcellularLocation>
</comment>
<dbReference type="GO" id="GO:0044778">
    <property type="term" value="P:meiotic DNA integrity checkpoint signaling"/>
    <property type="evidence" value="ECO:0007669"/>
    <property type="project" value="TreeGrafter"/>
</dbReference>
<evidence type="ECO:0008006" key="4">
    <source>
        <dbReference type="Google" id="ProtNLM"/>
    </source>
</evidence>
<proteinExistence type="predicted"/>
<organism evidence="3">
    <name type="scientific">Auxenochlorella protothecoides</name>
    <name type="common">Green microalga</name>
    <name type="synonym">Chlorella protothecoides</name>
    <dbReference type="NCBI Taxonomy" id="3075"/>
    <lineage>
        <taxon>Eukaryota</taxon>
        <taxon>Viridiplantae</taxon>
        <taxon>Chlorophyta</taxon>
        <taxon>core chlorophytes</taxon>
        <taxon>Trebouxiophyceae</taxon>
        <taxon>Chlorellales</taxon>
        <taxon>Chlorellaceae</taxon>
        <taxon>Auxenochlorella</taxon>
    </lineage>
</organism>
<protein>
    <recommendedName>
        <fullName evidence="4">Checkpoint protein</fullName>
    </recommendedName>
</protein>
<dbReference type="Pfam" id="PF04005">
    <property type="entry name" value="Hus1"/>
    <property type="match status" value="1"/>
</dbReference>
<dbReference type="PANTHER" id="PTHR12900">
    <property type="entry name" value="MITOTIC AND DNA DAMAGE CHECKPOINT PROTEIN HUS1"/>
    <property type="match status" value="1"/>
</dbReference>
<dbReference type="PANTHER" id="PTHR12900:SF0">
    <property type="entry name" value="CHECKPOINT PROTEIN"/>
    <property type="match status" value="1"/>
</dbReference>
<dbReference type="GO" id="GO:0031573">
    <property type="term" value="P:mitotic intra-S DNA damage checkpoint signaling"/>
    <property type="evidence" value="ECO:0007669"/>
    <property type="project" value="TreeGrafter"/>
</dbReference>
<dbReference type="AlphaFoldDB" id="A0A1D2A2K4"/>
<evidence type="ECO:0000256" key="1">
    <source>
        <dbReference type="ARBA" id="ARBA00004123"/>
    </source>
</evidence>
<dbReference type="GO" id="GO:0035861">
    <property type="term" value="C:site of double-strand break"/>
    <property type="evidence" value="ECO:0007669"/>
    <property type="project" value="TreeGrafter"/>
</dbReference>
<evidence type="ECO:0000313" key="3">
    <source>
        <dbReference type="EMBL" id="JAT73429.1"/>
    </source>
</evidence>
<dbReference type="GO" id="GO:0030896">
    <property type="term" value="C:checkpoint clamp complex"/>
    <property type="evidence" value="ECO:0007669"/>
    <property type="project" value="InterPro"/>
</dbReference>
<reference evidence="3" key="1">
    <citation type="submission" date="2015-08" db="EMBL/GenBank/DDBJ databases">
        <authorList>
            <person name="Babu N.S."/>
            <person name="Beckwith C.J."/>
            <person name="Beseler K.G."/>
            <person name="Brison A."/>
            <person name="Carone J.V."/>
            <person name="Caskin T.P."/>
            <person name="Diamond M."/>
            <person name="Durham M.E."/>
            <person name="Foxe J.M."/>
            <person name="Go M."/>
            <person name="Henderson B.A."/>
            <person name="Jones I.B."/>
            <person name="McGettigan J.A."/>
            <person name="Micheletti S.J."/>
            <person name="Nasrallah M.E."/>
            <person name="Ortiz D."/>
            <person name="Piller C.R."/>
            <person name="Privatt S.R."/>
            <person name="Schneider S.L."/>
            <person name="Sharp S."/>
            <person name="Smith T.C."/>
            <person name="Stanton J.D."/>
            <person name="Ullery H.E."/>
            <person name="Wilson R.J."/>
            <person name="Serrano M.G."/>
            <person name="Buck G."/>
            <person name="Lee V."/>
            <person name="Wang Y."/>
            <person name="Carvalho R."/>
            <person name="Voegtly L."/>
            <person name="Shi R."/>
            <person name="Duckworth R."/>
            <person name="Johnson A."/>
            <person name="Loviza R."/>
            <person name="Walstead R."/>
            <person name="Shah Z."/>
            <person name="Kiflezghi M."/>
            <person name="Wade K."/>
            <person name="Ball S.L."/>
            <person name="Bradley K.W."/>
            <person name="Asai D.J."/>
            <person name="Bowman C.A."/>
            <person name="Russell D.A."/>
            <person name="Pope W.H."/>
            <person name="Jacobs-Sera D."/>
            <person name="Hendrix R.W."/>
            <person name="Hatfull G.F."/>
        </authorList>
    </citation>
    <scope>NUCLEOTIDE SEQUENCE</scope>
</reference>
<evidence type="ECO:0000256" key="2">
    <source>
        <dbReference type="ARBA" id="ARBA00023242"/>
    </source>
</evidence>
<dbReference type="InterPro" id="IPR007150">
    <property type="entry name" value="HUS1/Mec3"/>
</dbReference>
<gene>
    <name evidence="3" type="ORF">g.40836</name>
</gene>
<name>A0A1D2A2K4_AUXPR</name>
<dbReference type="Gene3D" id="3.70.10.10">
    <property type="match status" value="1"/>
</dbReference>
<dbReference type="EMBL" id="GDKF01005193">
    <property type="protein sequence ID" value="JAT73429.1"/>
    <property type="molecule type" value="Transcribed_RNA"/>
</dbReference>
<dbReference type="GO" id="GO:0006289">
    <property type="term" value="P:nucleotide-excision repair"/>
    <property type="evidence" value="ECO:0007669"/>
    <property type="project" value="TreeGrafter"/>
</dbReference>
<sequence length="327" mass="34939">MKLKATLSDRGLRVLEKGFLPTFEKFGKSLQLLLDPQGAYLCQTEQDTDGLLLSARVAAAVLFEPGSFHIESRCDNKIAFALDTALLLRVLHAAAANDASSLEMRLTMRACSSSMSGAVSSGSEQTSQRPVLSFAWQGYDMSMVQDLPITRPYPASQVEQLVSLRDLNSLCPFYLDIQPEMPRFQHLAERLKGLAAELHVSTTRHGKAYMSAHVPGLGLGSETGALQVLPVSMAVPSARASSRQTDPAERLAAAEATGHAAGACTLAKHLSRALLASQFTGPAQLLLGIAGDGGFVHLLCIYSDPESSAGYDDSMSLSFKLPVRSDG</sequence>
<dbReference type="GO" id="GO:0000723">
    <property type="term" value="P:telomere maintenance"/>
    <property type="evidence" value="ECO:0007669"/>
    <property type="project" value="TreeGrafter"/>
</dbReference>
<dbReference type="GO" id="GO:0000724">
    <property type="term" value="P:double-strand break repair via homologous recombination"/>
    <property type="evidence" value="ECO:0007669"/>
    <property type="project" value="TreeGrafter"/>
</dbReference>
<dbReference type="GO" id="GO:0033314">
    <property type="term" value="P:mitotic DNA replication checkpoint signaling"/>
    <property type="evidence" value="ECO:0007669"/>
    <property type="project" value="TreeGrafter"/>
</dbReference>
<keyword evidence="2" id="KW-0539">Nucleus</keyword>
<accession>A0A1D2A2K4</accession>